<keyword evidence="2" id="KW-1003">Cell membrane</keyword>
<evidence type="ECO:0000256" key="5">
    <source>
        <dbReference type="ARBA" id="ARBA00023136"/>
    </source>
</evidence>
<evidence type="ECO:0000259" key="7">
    <source>
        <dbReference type="Pfam" id="PF02687"/>
    </source>
</evidence>
<accession>A0ABQ6E038</accession>
<keyword evidence="9" id="KW-1185">Reference proteome</keyword>
<name>A0ABQ6E038_9GAMM</name>
<organism evidence="8 9">
    <name type="scientific">Psychromonas marina</name>
    <dbReference type="NCBI Taxonomy" id="88364"/>
    <lineage>
        <taxon>Bacteria</taxon>
        <taxon>Pseudomonadati</taxon>
        <taxon>Pseudomonadota</taxon>
        <taxon>Gammaproteobacteria</taxon>
        <taxon>Alteromonadales</taxon>
        <taxon>Psychromonadaceae</taxon>
        <taxon>Psychromonas</taxon>
    </lineage>
</organism>
<keyword evidence="4 6" id="KW-1133">Transmembrane helix</keyword>
<reference evidence="9" key="1">
    <citation type="journal article" date="2019" name="Int. J. Syst. Evol. Microbiol.">
        <title>The Global Catalogue of Microorganisms (GCM) 10K type strain sequencing project: providing services to taxonomists for standard genome sequencing and annotation.</title>
        <authorList>
            <consortium name="The Broad Institute Genomics Platform"/>
            <consortium name="The Broad Institute Genome Sequencing Center for Infectious Disease"/>
            <person name="Wu L."/>
            <person name="Ma J."/>
        </authorList>
    </citation>
    <scope>NUCLEOTIDE SEQUENCE [LARGE SCALE GENOMIC DNA]</scope>
    <source>
        <strain evidence="9">NBRC 103166</strain>
    </source>
</reference>
<protein>
    <submittedName>
        <fullName evidence="8">ABC transporter permease</fullName>
    </submittedName>
</protein>
<dbReference type="Proteomes" id="UP001157353">
    <property type="component" value="Unassembled WGS sequence"/>
</dbReference>
<evidence type="ECO:0000256" key="1">
    <source>
        <dbReference type="ARBA" id="ARBA00004651"/>
    </source>
</evidence>
<evidence type="ECO:0000256" key="4">
    <source>
        <dbReference type="ARBA" id="ARBA00022989"/>
    </source>
</evidence>
<dbReference type="RefSeq" id="WP_284203847.1">
    <property type="nucleotide sequence ID" value="NZ_BSPQ01000005.1"/>
</dbReference>
<feature type="domain" description="ABC3 transporter permease C-terminal" evidence="7">
    <location>
        <begin position="694"/>
        <end position="802"/>
    </location>
</feature>
<feature type="transmembrane region" description="Helical" evidence="6">
    <location>
        <begin position="343"/>
        <end position="366"/>
    </location>
</feature>
<comment type="caution">
    <text evidence="8">The sequence shown here is derived from an EMBL/GenBank/DDBJ whole genome shotgun (WGS) entry which is preliminary data.</text>
</comment>
<dbReference type="EMBL" id="BSPQ01000005">
    <property type="protein sequence ID" value="GLS90726.1"/>
    <property type="molecule type" value="Genomic_DNA"/>
</dbReference>
<feature type="transmembrane region" description="Helical" evidence="6">
    <location>
        <begin position="775"/>
        <end position="797"/>
    </location>
</feature>
<proteinExistence type="predicted"/>
<evidence type="ECO:0000256" key="6">
    <source>
        <dbReference type="SAM" id="Phobius"/>
    </source>
</evidence>
<feature type="transmembrane region" description="Helical" evidence="6">
    <location>
        <begin position="740"/>
        <end position="763"/>
    </location>
</feature>
<dbReference type="Pfam" id="PF02687">
    <property type="entry name" value="FtsX"/>
    <property type="match status" value="2"/>
</dbReference>
<feature type="transmembrane region" description="Helical" evidence="6">
    <location>
        <begin position="685"/>
        <end position="708"/>
    </location>
</feature>
<dbReference type="PANTHER" id="PTHR30287:SF1">
    <property type="entry name" value="INNER MEMBRANE PROTEIN"/>
    <property type="match status" value="1"/>
</dbReference>
<feature type="domain" description="ABC3 transporter permease C-terminal" evidence="7">
    <location>
        <begin position="253"/>
        <end position="365"/>
    </location>
</feature>
<dbReference type="PANTHER" id="PTHR30287">
    <property type="entry name" value="MEMBRANE COMPONENT OF PREDICTED ABC SUPERFAMILY METABOLITE UPTAKE TRANSPORTER"/>
    <property type="match status" value="1"/>
</dbReference>
<feature type="transmembrane region" description="Helical" evidence="6">
    <location>
        <begin position="456"/>
        <end position="475"/>
    </location>
</feature>
<evidence type="ECO:0000256" key="2">
    <source>
        <dbReference type="ARBA" id="ARBA00022475"/>
    </source>
</evidence>
<evidence type="ECO:0000313" key="8">
    <source>
        <dbReference type="EMBL" id="GLS90726.1"/>
    </source>
</evidence>
<dbReference type="InterPro" id="IPR003838">
    <property type="entry name" value="ABC3_permease_C"/>
</dbReference>
<feature type="transmembrane region" description="Helical" evidence="6">
    <location>
        <begin position="293"/>
        <end position="323"/>
    </location>
</feature>
<dbReference type="PROSITE" id="PS51257">
    <property type="entry name" value="PROKAR_LIPOPROTEIN"/>
    <property type="match status" value="1"/>
</dbReference>
<evidence type="ECO:0000256" key="3">
    <source>
        <dbReference type="ARBA" id="ARBA00022692"/>
    </source>
</evidence>
<gene>
    <name evidence="8" type="primary">ybbP</name>
    <name evidence="8" type="ORF">GCM10007916_17930</name>
</gene>
<feature type="transmembrane region" description="Helical" evidence="6">
    <location>
        <begin position="249"/>
        <end position="273"/>
    </location>
</feature>
<keyword evidence="3 6" id="KW-0812">Transmembrane</keyword>
<dbReference type="InterPro" id="IPR038766">
    <property type="entry name" value="Membrane_comp_ABC_pdt"/>
</dbReference>
<feature type="transmembrane region" description="Helical" evidence="6">
    <location>
        <begin position="408"/>
        <end position="429"/>
    </location>
</feature>
<sequence>MKSNKMIISWSWREIWFGQLWPVMVALTLIIACVVALSTLALRVEKVMTNQGRTLLAADLVFRSANPIEDTLIEKSLQQGLTVSSQSQFQTMAFSDQKMQLVTVKSVESSYPLRGVLNLENQDKQLQHQVNSGELWLSARLFALLDTKIGDIIAIGDAELTVSGVIKDEPELVYNPFNSIPNLFIHQSDLAKTGAVQVGSRVRHRLFLNGDASALAALQENYQLQAGESWIDQNKQGRTANLIDKAKQYLSLTILMVILMAAVTLILTCLHYARNRSETVSMLKSMGASRTWLRLWLSTQVLIMFVVAFVAGSVLGFLLEFLLRVPLADILPKDLPSVGIQPFLFAIGVALCIGLPALLIPLTRLLDAPAINVIQQQSTTHYSKTSWWLLLLPFTALLVFYGSNKLVWMVLIGLLLLFLFLSVLSYGLLQMLGKLKWRAAFSLALSRINRSPKNSMMQLAALSGSLMLVALIWLIKTDLLGDWQQTLAPDAPNVFALNISPEAQQGYLQQVDKLDLPRSDAFAIIRGRVVGINGQPATDHIAYKNEDVRILKREINFTWAKQLPTYNELIAGQWTGEKTVSVEQKVANDLDITLGDKITFEVNSQTFVATVNSIRAVQWQSMKPNFVFIFSEDVVADLPATWMLSFRAEQAQSELVNQLAREYPTVSLLDFRTMGNKIQSLLRQISWSLTGLASLGVVSGILLIFTLLRLSLSERTREITLYRTLGASKKRISHTLWAEYGLLAISAGLVAAIAAELILFSLMKWGFQLPTQLHPSMWLILPLLAVLIVFLSLSSVIKRLLKPLR</sequence>
<feature type="transmembrane region" description="Helical" evidence="6">
    <location>
        <begin position="386"/>
        <end position="402"/>
    </location>
</feature>
<comment type="subcellular location">
    <subcellularLocation>
        <location evidence="1">Cell membrane</location>
        <topology evidence="1">Multi-pass membrane protein</topology>
    </subcellularLocation>
</comment>
<keyword evidence="5 6" id="KW-0472">Membrane</keyword>
<evidence type="ECO:0000313" key="9">
    <source>
        <dbReference type="Proteomes" id="UP001157353"/>
    </source>
</evidence>